<dbReference type="GO" id="GO:0071111">
    <property type="term" value="F:cyclic-guanylate-specific phosphodiesterase activity"/>
    <property type="evidence" value="ECO:0007669"/>
    <property type="project" value="InterPro"/>
</dbReference>
<feature type="domain" description="EAL" evidence="1">
    <location>
        <begin position="163"/>
        <end position="403"/>
    </location>
</feature>
<dbReference type="SUPFAM" id="SSF141868">
    <property type="entry name" value="EAL domain-like"/>
    <property type="match status" value="1"/>
</dbReference>
<dbReference type="InterPro" id="IPR050706">
    <property type="entry name" value="Cyclic-di-GMP_PDE-like"/>
</dbReference>
<dbReference type="SMART" id="SM00052">
    <property type="entry name" value="EAL"/>
    <property type="match status" value="1"/>
</dbReference>
<evidence type="ECO:0000313" key="3">
    <source>
        <dbReference type="Proteomes" id="UP000632125"/>
    </source>
</evidence>
<reference evidence="2" key="1">
    <citation type="submission" date="2020-09" db="EMBL/GenBank/DDBJ databases">
        <title>A novel bacterium of genus Paenibacillus, isolated from South China Sea.</title>
        <authorList>
            <person name="Huang H."/>
            <person name="Mo K."/>
            <person name="Hu Y."/>
        </authorList>
    </citation>
    <scope>NUCLEOTIDE SEQUENCE</scope>
    <source>
        <strain evidence="2">IB182493</strain>
    </source>
</reference>
<dbReference type="PANTHER" id="PTHR33121:SF76">
    <property type="entry name" value="SIGNALING PROTEIN"/>
    <property type="match status" value="1"/>
</dbReference>
<evidence type="ECO:0000259" key="1">
    <source>
        <dbReference type="PROSITE" id="PS50883"/>
    </source>
</evidence>
<dbReference type="AlphaFoldDB" id="A0A927H7G0"/>
<accession>A0A927H7G0</accession>
<name>A0A927H7G0_9BACL</name>
<dbReference type="Pfam" id="PF00563">
    <property type="entry name" value="EAL"/>
    <property type="match status" value="1"/>
</dbReference>
<organism evidence="2 3">
    <name type="scientific">Paenibacillus arenilitoris</name>
    <dbReference type="NCBI Taxonomy" id="2772299"/>
    <lineage>
        <taxon>Bacteria</taxon>
        <taxon>Bacillati</taxon>
        <taxon>Bacillota</taxon>
        <taxon>Bacilli</taxon>
        <taxon>Bacillales</taxon>
        <taxon>Paenibacillaceae</taxon>
        <taxon>Paenibacillus</taxon>
    </lineage>
</organism>
<dbReference type="PROSITE" id="PS50883">
    <property type="entry name" value="EAL"/>
    <property type="match status" value="1"/>
</dbReference>
<dbReference type="PANTHER" id="PTHR33121">
    <property type="entry name" value="CYCLIC DI-GMP PHOSPHODIESTERASE PDEF"/>
    <property type="match status" value="1"/>
</dbReference>
<sequence length="403" mass="46239">MKLRQLRAIEQLSGMEYGNAGHLGIIYLSWQRAACDGKDDDSRLMEQWRRFAEGEAEAAFKDFLLFEGMHWMNDDLFLCMRLPGGRRELLENWLLELAHEHTASWERRFLDELPAGDKTLWKRKLHAGFSVVAAEPGQAEQLIGYEAMKQAILHGRSAGAMERSLRRREIDRLLERRQIHPVYQPIVSLWDGAVFGYEALARTDSRQWFPGPMELFLFAEQEGLTYALDRLAREKAIDGCIPLNRNQKLFINVMAQIMEDPGFSPGQTLSLLEQHRLSPHHVVFEITERSSIDDFGTVKKALEHYRSQGYQIAIDDVGAGYSSLQSIVELRPDYLKVDRSIIQNIHQDEMKEHILGTLIQLAFKMGISIIAEGIEREEELEKVRSMGVHYAQGYLLGRPAPFA</sequence>
<dbReference type="EMBL" id="JACXIY010000032">
    <property type="protein sequence ID" value="MBD2871576.1"/>
    <property type="molecule type" value="Genomic_DNA"/>
</dbReference>
<proteinExistence type="predicted"/>
<dbReference type="RefSeq" id="WP_190865482.1">
    <property type="nucleotide sequence ID" value="NZ_JACXIY010000032.1"/>
</dbReference>
<dbReference type="InterPro" id="IPR035919">
    <property type="entry name" value="EAL_sf"/>
</dbReference>
<dbReference type="Gene3D" id="3.20.20.450">
    <property type="entry name" value="EAL domain"/>
    <property type="match status" value="1"/>
</dbReference>
<keyword evidence="3" id="KW-1185">Reference proteome</keyword>
<evidence type="ECO:0000313" key="2">
    <source>
        <dbReference type="EMBL" id="MBD2871576.1"/>
    </source>
</evidence>
<dbReference type="InterPro" id="IPR001633">
    <property type="entry name" value="EAL_dom"/>
</dbReference>
<comment type="caution">
    <text evidence="2">The sequence shown here is derived from an EMBL/GenBank/DDBJ whole genome shotgun (WGS) entry which is preliminary data.</text>
</comment>
<gene>
    <name evidence="2" type="ORF">IDH41_23575</name>
</gene>
<dbReference type="CDD" id="cd01948">
    <property type="entry name" value="EAL"/>
    <property type="match status" value="1"/>
</dbReference>
<protein>
    <submittedName>
        <fullName evidence="2">EAL domain-containing protein</fullName>
    </submittedName>
</protein>
<dbReference type="Proteomes" id="UP000632125">
    <property type="component" value="Unassembled WGS sequence"/>
</dbReference>